<dbReference type="Proteomes" id="UP000295182">
    <property type="component" value="Unassembled WGS sequence"/>
</dbReference>
<comment type="caution">
    <text evidence="2">The sequence shown here is derived from an EMBL/GenBank/DDBJ whole genome shotgun (WGS) entry which is preliminary data.</text>
</comment>
<name>A0A4R2N700_9BURK</name>
<evidence type="ECO:0000256" key="1">
    <source>
        <dbReference type="SAM" id="MobiDB-lite"/>
    </source>
</evidence>
<proteinExistence type="predicted"/>
<feature type="region of interest" description="Disordered" evidence="1">
    <location>
        <begin position="50"/>
        <end position="95"/>
    </location>
</feature>
<accession>A0A4R2N700</accession>
<evidence type="ECO:0000313" key="2">
    <source>
        <dbReference type="EMBL" id="TCP16585.1"/>
    </source>
</evidence>
<reference evidence="2 3" key="1">
    <citation type="submission" date="2019-03" db="EMBL/GenBank/DDBJ databases">
        <title>Genomic Encyclopedia of Type Strains, Phase IV (KMG-IV): sequencing the most valuable type-strain genomes for metagenomic binning, comparative biology and taxonomic classification.</title>
        <authorList>
            <person name="Goeker M."/>
        </authorList>
    </citation>
    <scope>NUCLEOTIDE SEQUENCE [LARGE SCALE GENOMIC DNA]</scope>
    <source>
        <strain evidence="2 3">DSM 1837</strain>
    </source>
</reference>
<dbReference type="RefSeq" id="WP_119013217.1">
    <property type="nucleotide sequence ID" value="NZ_QXNC01000014.1"/>
</dbReference>
<protein>
    <submittedName>
        <fullName evidence="2">Uncharacterized protein</fullName>
    </submittedName>
</protein>
<keyword evidence="3" id="KW-1185">Reference proteome</keyword>
<sequence>MFDFFNLSSKAYARRAETMLREARFAQLEHEAAAEHHSALARMYAERVARLEGHTRRTEPHPQAQAAAPALSQDGQRGERAPFRVLTQTDAQATG</sequence>
<feature type="compositionally biased region" description="Basic and acidic residues" evidence="1">
    <location>
        <begin position="50"/>
        <end position="60"/>
    </location>
</feature>
<feature type="compositionally biased region" description="Polar residues" evidence="1">
    <location>
        <begin position="86"/>
        <end position="95"/>
    </location>
</feature>
<organism evidence="2 3">
    <name type="scientific">Simplicispira metamorpha</name>
    <dbReference type="NCBI Taxonomy" id="80881"/>
    <lineage>
        <taxon>Bacteria</taxon>
        <taxon>Pseudomonadati</taxon>
        <taxon>Pseudomonadota</taxon>
        <taxon>Betaproteobacteria</taxon>
        <taxon>Burkholderiales</taxon>
        <taxon>Comamonadaceae</taxon>
        <taxon>Simplicispira</taxon>
    </lineage>
</organism>
<evidence type="ECO:0000313" key="3">
    <source>
        <dbReference type="Proteomes" id="UP000295182"/>
    </source>
</evidence>
<gene>
    <name evidence="2" type="ORF">EV674_11751</name>
</gene>
<dbReference type="EMBL" id="SLXH01000017">
    <property type="protein sequence ID" value="TCP16585.1"/>
    <property type="molecule type" value="Genomic_DNA"/>
</dbReference>
<dbReference type="AlphaFoldDB" id="A0A4R2N700"/>